<evidence type="ECO:0008006" key="2">
    <source>
        <dbReference type="Google" id="ProtNLM"/>
    </source>
</evidence>
<sequence>MRERDRLRRSPAKMRVLYREVLRVLPVLRTAGEPKRLVSNFINGLKSLPVRIG</sequence>
<accession>A0AB39N8J9</accession>
<protein>
    <recommendedName>
        <fullName evidence="2">Transposase</fullName>
    </recommendedName>
</protein>
<gene>
    <name evidence="1" type="ORF">AB5J55_33000</name>
</gene>
<name>A0AB39N8J9_9ACTN</name>
<evidence type="ECO:0000313" key="1">
    <source>
        <dbReference type="EMBL" id="XDQ14120.1"/>
    </source>
</evidence>
<proteinExistence type="predicted"/>
<organism evidence="1">
    <name type="scientific">Streptomyces sp. R11</name>
    <dbReference type="NCBI Taxonomy" id="3238625"/>
    <lineage>
        <taxon>Bacteria</taxon>
        <taxon>Bacillati</taxon>
        <taxon>Actinomycetota</taxon>
        <taxon>Actinomycetes</taxon>
        <taxon>Kitasatosporales</taxon>
        <taxon>Streptomycetaceae</taxon>
        <taxon>Streptomyces</taxon>
    </lineage>
</organism>
<dbReference type="RefSeq" id="WP_369274103.1">
    <property type="nucleotide sequence ID" value="NZ_CP163432.1"/>
</dbReference>
<reference evidence="1" key="1">
    <citation type="submission" date="2024-07" db="EMBL/GenBank/DDBJ databases">
        <authorList>
            <person name="Yu S.T."/>
        </authorList>
    </citation>
    <scope>NUCLEOTIDE SEQUENCE</scope>
    <source>
        <strain evidence="1">R11</strain>
    </source>
</reference>
<dbReference type="EMBL" id="CP163432">
    <property type="protein sequence ID" value="XDQ14120.1"/>
    <property type="molecule type" value="Genomic_DNA"/>
</dbReference>
<dbReference type="AlphaFoldDB" id="A0AB39N8J9"/>